<dbReference type="InterPro" id="IPR035965">
    <property type="entry name" value="PAS-like_dom_sf"/>
</dbReference>
<evidence type="ECO:0000313" key="6">
    <source>
        <dbReference type="EMBL" id="MEP0949734.1"/>
    </source>
</evidence>
<dbReference type="InterPro" id="IPR013767">
    <property type="entry name" value="PAS_fold"/>
</dbReference>
<dbReference type="CDD" id="cd00130">
    <property type="entry name" value="PAS"/>
    <property type="match status" value="2"/>
</dbReference>
<dbReference type="InterPro" id="IPR052155">
    <property type="entry name" value="Biofilm_reg_signaling"/>
</dbReference>
<feature type="domain" description="PAC" evidence="3">
    <location>
        <begin position="561"/>
        <end position="614"/>
    </location>
</feature>
<dbReference type="PROSITE" id="PS50113">
    <property type="entry name" value="PAC"/>
    <property type="match status" value="2"/>
</dbReference>
<dbReference type="Pfam" id="PF00989">
    <property type="entry name" value="PAS"/>
    <property type="match status" value="2"/>
</dbReference>
<dbReference type="PROSITE" id="PS50112">
    <property type="entry name" value="PAS"/>
    <property type="match status" value="2"/>
</dbReference>
<feature type="domain" description="GGDEF" evidence="5">
    <location>
        <begin position="777"/>
        <end position="910"/>
    </location>
</feature>
<dbReference type="Pfam" id="PF00563">
    <property type="entry name" value="EAL"/>
    <property type="match status" value="1"/>
</dbReference>
<dbReference type="Pfam" id="PF12860">
    <property type="entry name" value="PAS_7"/>
    <property type="match status" value="1"/>
</dbReference>
<evidence type="ECO:0000256" key="1">
    <source>
        <dbReference type="SAM" id="Phobius"/>
    </source>
</evidence>
<organism evidence="6 7">
    <name type="scientific">Leptolyngbya subtilissima DQ-A4</name>
    <dbReference type="NCBI Taxonomy" id="2933933"/>
    <lineage>
        <taxon>Bacteria</taxon>
        <taxon>Bacillati</taxon>
        <taxon>Cyanobacteriota</taxon>
        <taxon>Cyanophyceae</taxon>
        <taxon>Leptolyngbyales</taxon>
        <taxon>Leptolyngbyaceae</taxon>
        <taxon>Leptolyngbya group</taxon>
        <taxon>Leptolyngbya</taxon>
    </lineage>
</organism>
<evidence type="ECO:0000259" key="4">
    <source>
        <dbReference type="PROSITE" id="PS50883"/>
    </source>
</evidence>
<evidence type="ECO:0000259" key="3">
    <source>
        <dbReference type="PROSITE" id="PS50113"/>
    </source>
</evidence>
<keyword evidence="1" id="KW-1133">Transmembrane helix</keyword>
<dbReference type="Proteomes" id="UP001482513">
    <property type="component" value="Unassembled WGS sequence"/>
</dbReference>
<dbReference type="NCBIfam" id="TIGR00229">
    <property type="entry name" value="sensory_box"/>
    <property type="match status" value="2"/>
</dbReference>
<keyword evidence="1" id="KW-0812">Transmembrane</keyword>
<feature type="transmembrane region" description="Helical" evidence="1">
    <location>
        <begin position="24"/>
        <end position="43"/>
    </location>
</feature>
<evidence type="ECO:0000313" key="7">
    <source>
        <dbReference type="Proteomes" id="UP001482513"/>
    </source>
</evidence>
<reference evidence="6 7" key="1">
    <citation type="submission" date="2022-04" db="EMBL/GenBank/DDBJ databases">
        <title>Positive selection, recombination, and allopatry shape intraspecific diversity of widespread and dominant cyanobacteria.</title>
        <authorList>
            <person name="Wei J."/>
            <person name="Shu W."/>
            <person name="Hu C."/>
        </authorList>
    </citation>
    <scope>NUCLEOTIDE SEQUENCE [LARGE SCALE GENOMIC DNA]</scope>
    <source>
        <strain evidence="6 7">DQ-A4</strain>
    </source>
</reference>
<dbReference type="SUPFAM" id="SSF141868">
    <property type="entry name" value="EAL domain-like"/>
    <property type="match status" value="1"/>
</dbReference>
<feature type="domain" description="EAL" evidence="4">
    <location>
        <begin position="921"/>
        <end position="1177"/>
    </location>
</feature>
<evidence type="ECO:0000259" key="5">
    <source>
        <dbReference type="PROSITE" id="PS50887"/>
    </source>
</evidence>
<dbReference type="Gene3D" id="3.20.20.450">
    <property type="entry name" value="EAL domain"/>
    <property type="match status" value="1"/>
</dbReference>
<feature type="transmembrane region" description="Helical" evidence="1">
    <location>
        <begin position="190"/>
        <end position="215"/>
    </location>
</feature>
<feature type="domain" description="PAS" evidence="2">
    <location>
        <begin position="481"/>
        <end position="529"/>
    </location>
</feature>
<dbReference type="SMART" id="SM00267">
    <property type="entry name" value="GGDEF"/>
    <property type="match status" value="1"/>
</dbReference>
<dbReference type="CDD" id="cd01949">
    <property type="entry name" value="GGDEF"/>
    <property type="match status" value="1"/>
</dbReference>
<dbReference type="InterPro" id="IPR000160">
    <property type="entry name" value="GGDEF_dom"/>
</dbReference>
<dbReference type="InterPro" id="IPR000700">
    <property type="entry name" value="PAS-assoc_C"/>
</dbReference>
<dbReference type="SUPFAM" id="SSF55785">
    <property type="entry name" value="PYP-like sensor domain (PAS domain)"/>
    <property type="match status" value="3"/>
</dbReference>
<name>A0ABV0KAF6_9CYAN</name>
<evidence type="ECO:0000259" key="2">
    <source>
        <dbReference type="PROSITE" id="PS50112"/>
    </source>
</evidence>
<accession>A0ABV0KAF6</accession>
<dbReference type="InterPro" id="IPR000014">
    <property type="entry name" value="PAS"/>
</dbReference>
<dbReference type="Gene3D" id="3.30.70.270">
    <property type="match status" value="1"/>
</dbReference>
<feature type="transmembrane region" description="Helical" evidence="1">
    <location>
        <begin position="263"/>
        <end position="285"/>
    </location>
</feature>
<dbReference type="RefSeq" id="WP_190707966.1">
    <property type="nucleotide sequence ID" value="NZ_JAMPKX010000014.1"/>
</dbReference>
<dbReference type="EMBL" id="JAMPKX010000014">
    <property type="protein sequence ID" value="MEP0949734.1"/>
    <property type="molecule type" value="Genomic_DNA"/>
</dbReference>
<feature type="domain" description="PAC" evidence="3">
    <location>
        <begin position="693"/>
        <end position="745"/>
    </location>
</feature>
<dbReference type="SMART" id="SM00091">
    <property type="entry name" value="PAS"/>
    <property type="match status" value="3"/>
</dbReference>
<comment type="caution">
    <text evidence="6">The sequence shown here is derived from an EMBL/GenBank/DDBJ whole genome shotgun (WGS) entry which is preliminary data.</text>
</comment>
<dbReference type="InterPro" id="IPR043128">
    <property type="entry name" value="Rev_trsase/Diguanyl_cyclase"/>
</dbReference>
<dbReference type="SUPFAM" id="SSF55073">
    <property type="entry name" value="Nucleotide cyclase"/>
    <property type="match status" value="1"/>
</dbReference>
<dbReference type="CDD" id="cd01948">
    <property type="entry name" value="EAL"/>
    <property type="match status" value="1"/>
</dbReference>
<dbReference type="PROSITE" id="PS50887">
    <property type="entry name" value="GGDEF"/>
    <property type="match status" value="1"/>
</dbReference>
<dbReference type="SMART" id="SM00052">
    <property type="entry name" value="EAL"/>
    <property type="match status" value="1"/>
</dbReference>
<dbReference type="InterPro" id="IPR035919">
    <property type="entry name" value="EAL_sf"/>
</dbReference>
<dbReference type="Pfam" id="PF00990">
    <property type="entry name" value="GGDEF"/>
    <property type="match status" value="1"/>
</dbReference>
<keyword evidence="1" id="KW-0472">Membrane</keyword>
<dbReference type="Gene3D" id="3.30.450.20">
    <property type="entry name" value="PAS domain"/>
    <property type="match status" value="3"/>
</dbReference>
<sequence length="1177" mass="130130">MTQHDPFAPPGWFGRQAMSRWSEWVPGLAASLSVGLGLLVLSAWHTHTTAIIQWPAGSPPTRYNAAILMVLLGLALLSWIRRWRSWALGLSGAVVVLSGLTLVQYLAGINLGIDQLLMHDYITTELYAPSQIDPRAIQTPIHQLFIQVEQPLPGRPSPNATLSFLCLGLAVLGLAIADHKPSSQFPPARLPWIPAVAATLATGVVGSNLIVLLGYLTQLGTAYTWRFLTGVALPTAVVLLGLGLGIVVAVLHRQPHPGQPRWLAGSVGFGVATASLLLWEALISWSSTLRSELSAQLAQQVTNLLLPAANIVLTAGLISALLVAGVLHLYRRSQAQAQKLHRLNDALTQTRSLLDTILESTGDGILVLDADWHIRYFNSRFLRQWAIPLALADEVVRSGATTNFYPFILSQTKDPQAFDAAFQRMMADLNQKTFDRVELIDGRVLERHGRPHRVGDRTVGKVLTYHDVTERHRAEMALRDSEDRYRSVVTALAEGVVLQDANGVIQTCNSRAEEILGLTLDQMQGRTSIDPRWRSIYEDGRPFPNDKHPAIVTLRTGQPNRNVIIGIHKPNGTLTWISVNAEPMVRSGETQPYAVVCSFADITQRRQMEEALFHEKELAQVTLHSIGDAVITTDVAGRVEYCNPVAQSLTGWSQAEAQGRPLDTVFTIIHEETREPAPNPVEIALRENRVVALAKDTVLLSRDGREIGVDDSAAPICDRQGQTVGAVMVFHDVTQSRQLTRQVTWQAIHDPLTGLVNRREFERRLHQAIARAQAHEGSYVLCYLDLDQFKIVNDTCGHNAGDELLRQITNLLQSHIRKTDTLARLGGDEFGVLLYQCALEQALRVAHSLKDAVQDFRFAWAGNTFAIGVSIGVVPINHHSDTLENVLIAADTACYTAKNNGRNRVHTVHLDDQALLQQQEEFRWVARLTQALTDHRFCLFAQLIVPTAPGPAKEYHYEVLLRLRDDTRQMIPPLAFLPAAERYGLMAKIDRWVVSTLFQHWPTLHNQLDSDPTVPTVYAINLSGASLNDDAMVDFLRQQFALYPVPPQQVCFEITETVAIANLSKASDFVRQLRALGCRFALDDFGSGVSSFAYLKTLPVDYLKIDGGFVKNILDDRVDYAMVDAISTIGRVMGLKTIAEYVENSAILDCITAIGVDFAQGYGIGHPQPLVCTYDLE</sequence>
<protein>
    <submittedName>
        <fullName evidence="6">EAL domain-containing protein</fullName>
    </submittedName>
</protein>
<proteinExistence type="predicted"/>
<feature type="domain" description="PAS" evidence="2">
    <location>
        <begin position="615"/>
        <end position="688"/>
    </location>
</feature>
<feature type="transmembrane region" description="Helical" evidence="1">
    <location>
        <begin position="87"/>
        <end position="107"/>
    </location>
</feature>
<feature type="transmembrane region" description="Helical" evidence="1">
    <location>
        <begin position="63"/>
        <end position="80"/>
    </location>
</feature>
<keyword evidence="7" id="KW-1185">Reference proteome</keyword>
<feature type="transmembrane region" description="Helical" evidence="1">
    <location>
        <begin position="227"/>
        <end position="251"/>
    </location>
</feature>
<gene>
    <name evidence="6" type="ORF">NC992_22845</name>
</gene>
<dbReference type="PANTHER" id="PTHR44757:SF4">
    <property type="entry name" value="DIGUANYLATE CYCLASE DGCE-RELATED"/>
    <property type="match status" value="1"/>
</dbReference>
<dbReference type="SMART" id="SM00086">
    <property type="entry name" value="PAC"/>
    <property type="match status" value="2"/>
</dbReference>
<feature type="transmembrane region" description="Helical" evidence="1">
    <location>
        <begin position="305"/>
        <end position="330"/>
    </location>
</feature>
<dbReference type="PROSITE" id="PS50883">
    <property type="entry name" value="EAL"/>
    <property type="match status" value="1"/>
</dbReference>
<dbReference type="InterPro" id="IPR001610">
    <property type="entry name" value="PAC"/>
</dbReference>
<dbReference type="InterPro" id="IPR001633">
    <property type="entry name" value="EAL_dom"/>
</dbReference>
<dbReference type="NCBIfam" id="TIGR00254">
    <property type="entry name" value="GGDEF"/>
    <property type="match status" value="1"/>
</dbReference>
<dbReference type="PANTHER" id="PTHR44757">
    <property type="entry name" value="DIGUANYLATE CYCLASE DGCP"/>
    <property type="match status" value="1"/>
</dbReference>
<dbReference type="InterPro" id="IPR029787">
    <property type="entry name" value="Nucleotide_cyclase"/>
</dbReference>